<keyword evidence="2" id="KW-1185">Reference proteome</keyword>
<dbReference type="AlphaFoldDB" id="A0A7W8D4M3"/>
<dbReference type="EMBL" id="JACHHP010000002">
    <property type="protein sequence ID" value="MBB5207853.1"/>
    <property type="molecule type" value="Genomic_DNA"/>
</dbReference>
<evidence type="ECO:0000313" key="1">
    <source>
        <dbReference type="EMBL" id="MBB5207853.1"/>
    </source>
</evidence>
<protein>
    <recommendedName>
        <fullName evidence="3">Lipoprotein</fullName>
    </recommendedName>
</protein>
<dbReference type="Proteomes" id="UP000521199">
    <property type="component" value="Unassembled WGS sequence"/>
</dbReference>
<evidence type="ECO:0000313" key="2">
    <source>
        <dbReference type="Proteomes" id="UP000521199"/>
    </source>
</evidence>
<gene>
    <name evidence="1" type="ORF">HNQ52_001382</name>
</gene>
<sequence>MRQTIAGAIVLLALVACSSEPPPPPPQAREEDKALQHAIQAPLDKARAVEDEVLKAQQDQQRTIDEQGG</sequence>
<name>A0A7W8D4M3_9GAMM</name>
<evidence type="ECO:0008006" key="3">
    <source>
        <dbReference type="Google" id="ProtNLM"/>
    </source>
</evidence>
<organism evidence="1 2">
    <name type="scientific">Chiayiivirga flava</name>
    <dbReference type="NCBI Taxonomy" id="659595"/>
    <lineage>
        <taxon>Bacteria</taxon>
        <taxon>Pseudomonadati</taxon>
        <taxon>Pseudomonadota</taxon>
        <taxon>Gammaproteobacteria</taxon>
        <taxon>Lysobacterales</taxon>
        <taxon>Lysobacteraceae</taxon>
        <taxon>Chiayiivirga</taxon>
    </lineage>
</organism>
<comment type="caution">
    <text evidence="1">The sequence shown here is derived from an EMBL/GenBank/DDBJ whole genome shotgun (WGS) entry which is preliminary data.</text>
</comment>
<dbReference type="RefSeq" id="WP_183960371.1">
    <property type="nucleotide sequence ID" value="NZ_JACHHP010000002.1"/>
</dbReference>
<dbReference type="PROSITE" id="PS51257">
    <property type="entry name" value="PROKAR_LIPOPROTEIN"/>
    <property type="match status" value="1"/>
</dbReference>
<reference evidence="1 2" key="1">
    <citation type="submission" date="2020-08" db="EMBL/GenBank/DDBJ databases">
        <title>Genomic Encyclopedia of Type Strains, Phase IV (KMG-IV): sequencing the most valuable type-strain genomes for metagenomic binning, comparative biology and taxonomic classification.</title>
        <authorList>
            <person name="Goeker M."/>
        </authorList>
    </citation>
    <scope>NUCLEOTIDE SEQUENCE [LARGE SCALE GENOMIC DNA]</scope>
    <source>
        <strain evidence="1 2">DSM 24163</strain>
    </source>
</reference>
<proteinExistence type="predicted"/>
<accession>A0A7W8D4M3</accession>